<proteinExistence type="predicted"/>
<accession>A0ACB9Q0X9</accession>
<keyword evidence="2" id="KW-1185">Reference proteome</keyword>
<comment type="caution">
    <text evidence="1">The sequence shown here is derived from an EMBL/GenBank/DDBJ whole genome shotgun (WGS) entry which is preliminary data.</text>
</comment>
<evidence type="ECO:0000313" key="1">
    <source>
        <dbReference type="EMBL" id="KAI4353919.1"/>
    </source>
</evidence>
<sequence length="425" mass="47945">MVPPQLVARCQHLLLRPNLKKKKELSFKANGGAVDITSHIVASELQAVNWTAFPNLVSLDLSGIYLQGAIPENIGALIKLTHLNISNNNLTDKLPRAIASLTQLVMLDVSSNSISGQIPEEIDNLKNLVTLKLGSNNFNGLIPKEIGNLKNLLTLDRSSNNFGGSIPTSFGLLSSLIYMQLSSNFLIDDIPREIGKIENLTWLDLSYNRLTGPLPPMLDIIQATEDFDIRWCIGTGAYGNVYRAQLPSGKIVAFKKIHRLESQEPSFDRSFRNEIKMLTEIRHKNIVKLYGFCLHNRCMFLVYEYMDRVSLIWVLSNDDKARELNWSKRVNIIKGIVNALSYMHHDCTSTFLHRDISSSNVLLNSELEAFVSDLGQLESLTLIPQIKLYLLELFYMLHQLLLLAPLDQKRVNSDIAPKIVCKKFD</sequence>
<gene>
    <name evidence="1" type="ORF">L6164_002839</name>
</gene>
<name>A0ACB9Q0X9_BAUVA</name>
<organism evidence="1 2">
    <name type="scientific">Bauhinia variegata</name>
    <name type="common">Purple orchid tree</name>
    <name type="synonym">Phanera variegata</name>
    <dbReference type="NCBI Taxonomy" id="167791"/>
    <lineage>
        <taxon>Eukaryota</taxon>
        <taxon>Viridiplantae</taxon>
        <taxon>Streptophyta</taxon>
        <taxon>Embryophyta</taxon>
        <taxon>Tracheophyta</taxon>
        <taxon>Spermatophyta</taxon>
        <taxon>Magnoliopsida</taxon>
        <taxon>eudicotyledons</taxon>
        <taxon>Gunneridae</taxon>
        <taxon>Pentapetalae</taxon>
        <taxon>rosids</taxon>
        <taxon>fabids</taxon>
        <taxon>Fabales</taxon>
        <taxon>Fabaceae</taxon>
        <taxon>Cercidoideae</taxon>
        <taxon>Cercideae</taxon>
        <taxon>Bauhiniinae</taxon>
        <taxon>Bauhinia</taxon>
    </lineage>
</organism>
<dbReference type="Proteomes" id="UP000828941">
    <property type="component" value="Chromosome 2"/>
</dbReference>
<reference evidence="1 2" key="1">
    <citation type="journal article" date="2022" name="DNA Res.">
        <title>Chromosomal-level genome assembly of the orchid tree Bauhinia variegata (Leguminosae; Cercidoideae) supports the allotetraploid origin hypothesis of Bauhinia.</title>
        <authorList>
            <person name="Zhong Y."/>
            <person name="Chen Y."/>
            <person name="Zheng D."/>
            <person name="Pang J."/>
            <person name="Liu Y."/>
            <person name="Luo S."/>
            <person name="Meng S."/>
            <person name="Qian L."/>
            <person name="Wei D."/>
            <person name="Dai S."/>
            <person name="Zhou R."/>
        </authorList>
    </citation>
    <scope>NUCLEOTIDE SEQUENCE [LARGE SCALE GENOMIC DNA]</scope>
    <source>
        <strain evidence="1">BV-YZ2020</strain>
    </source>
</reference>
<evidence type="ECO:0000313" key="2">
    <source>
        <dbReference type="Proteomes" id="UP000828941"/>
    </source>
</evidence>
<protein>
    <submittedName>
        <fullName evidence="1">Uncharacterized protein</fullName>
    </submittedName>
</protein>
<dbReference type="EMBL" id="CM039427">
    <property type="protein sequence ID" value="KAI4353919.1"/>
    <property type="molecule type" value="Genomic_DNA"/>
</dbReference>